<dbReference type="Proteomes" id="UP000549394">
    <property type="component" value="Unassembled WGS sequence"/>
</dbReference>
<dbReference type="PANTHER" id="PTHR45752:SF187">
    <property type="entry name" value="LEUCINE-RICH REPEAT AND IQ DOMAIN-CONTAINING PROTEIN 4"/>
    <property type="match status" value="1"/>
</dbReference>
<sequence length="649" mass="76402">MSTRDLQYLTLRYISLNFSKVFHPLTFKTIELPSKIVEMIIEWRDDLTFGITEEDLEIIRKIKTQLSKFSIQGDKIKNLKKFNFLRDHPIESLELVNYLSFKSLIDLKNIVSCKKLKELTFVNKGLHFEIDLEFLGQMRFLKKLDISGTIVKDERDDLYDLDCIFQVSKHLAGKIPCIFVKKMRAIAQTEFDKTPVDSNRTEMIWEVFTRIDLFLIVLRSFVVASKIYQLDEIATWIWEEKNDNRFVTLSNENIFEAMTNDDVIKLSKEIEDISSDLDTNFKYCDYKEIPSFKYMKNMNSFYVQRLKLVLEEHDNCCNVIHFPKVQYSLISYNRIKIMVSIPSLRNLTLQRVSMSFQEILNSVHAKGLRLPSLIAEMILESRDVLCCGISDEDLQLFSRLDTRLHRFAIHANKIKDIQTLSFLIDHPIIVLELKNSSSAVSLDELKKIIDFNKLKEFSIANRVYCRLKKVEYLRYFKSLRKLDLSNSGFTERSLNLICREVTLLEDLNIDRTQVKCLDSIVNLKYLHTLKALCLSGFQCLKEVKQLKHLHLNFNVSLNLIRFFHFFWISDWQLDSLSIMLVGFQKTSAQIDEHRLSCQKPKPKFFLLKNVDESVIVFDRDDLFIFKPAENDRVGKTNIFRKYSTFSNKF</sequence>
<reference evidence="1 2" key="1">
    <citation type="submission" date="2020-08" db="EMBL/GenBank/DDBJ databases">
        <authorList>
            <person name="Hejnol A."/>
        </authorList>
    </citation>
    <scope>NUCLEOTIDE SEQUENCE [LARGE SCALE GENOMIC DNA]</scope>
</reference>
<dbReference type="PANTHER" id="PTHR45752">
    <property type="entry name" value="LEUCINE-RICH REPEAT-CONTAINING"/>
    <property type="match status" value="1"/>
</dbReference>
<protein>
    <submittedName>
        <fullName evidence="1">DgyrCDS10781</fullName>
    </submittedName>
</protein>
<dbReference type="InterPro" id="IPR032675">
    <property type="entry name" value="LRR_dom_sf"/>
</dbReference>
<proteinExistence type="predicted"/>
<evidence type="ECO:0000313" key="1">
    <source>
        <dbReference type="EMBL" id="CAD5122342.1"/>
    </source>
</evidence>
<dbReference type="InterPro" id="IPR050715">
    <property type="entry name" value="LRR-SigEffector_domain"/>
</dbReference>
<dbReference type="EMBL" id="CAJFCJ010000017">
    <property type="protein sequence ID" value="CAD5122342.1"/>
    <property type="molecule type" value="Genomic_DNA"/>
</dbReference>
<name>A0A7I8W195_9ANNE</name>
<accession>A0A7I8W195</accession>
<comment type="caution">
    <text evidence="1">The sequence shown here is derived from an EMBL/GenBank/DDBJ whole genome shotgun (WGS) entry which is preliminary data.</text>
</comment>
<dbReference type="AlphaFoldDB" id="A0A7I8W195"/>
<organism evidence="1 2">
    <name type="scientific">Dimorphilus gyrociliatus</name>
    <dbReference type="NCBI Taxonomy" id="2664684"/>
    <lineage>
        <taxon>Eukaryota</taxon>
        <taxon>Metazoa</taxon>
        <taxon>Spiralia</taxon>
        <taxon>Lophotrochozoa</taxon>
        <taxon>Annelida</taxon>
        <taxon>Polychaeta</taxon>
        <taxon>Polychaeta incertae sedis</taxon>
        <taxon>Dinophilidae</taxon>
        <taxon>Dimorphilus</taxon>
    </lineage>
</organism>
<dbReference type="SUPFAM" id="SSF52058">
    <property type="entry name" value="L domain-like"/>
    <property type="match status" value="1"/>
</dbReference>
<gene>
    <name evidence="1" type="ORF">DGYR_LOCUS10162</name>
</gene>
<dbReference type="Gene3D" id="3.80.10.10">
    <property type="entry name" value="Ribonuclease Inhibitor"/>
    <property type="match status" value="2"/>
</dbReference>
<evidence type="ECO:0000313" key="2">
    <source>
        <dbReference type="Proteomes" id="UP000549394"/>
    </source>
</evidence>
<keyword evidence="2" id="KW-1185">Reference proteome</keyword>